<evidence type="ECO:0000259" key="3">
    <source>
        <dbReference type="Pfam" id="PF01471"/>
    </source>
</evidence>
<accession>A0A5C6SAF2</accession>
<sequence length="478" mass="49932">MIKRTAILLMTAALPGLASAEDVFIRIEAKRGTDEALAAAAQWQQRVGDLPAVIFPLGATWTGIGLGPLPREDAEARMTALKTARTIPADSLLTPAAEVQATPLAPGSADQTATGSADSAPDAAASSTAGITPPDPIDVAPAGPDHFIRLEAFQNRAEADTALAKWRETVPEAGLWQMPNGWFGVAVGPLDEAAANQWLGALKAGGAIPEDSLIATGSEMGTSAVSGTVPEWPANPEKLPEMPPLAEVQDLLKWAGFYEGEIDGQSGPQTRAAIAAAVASQREAADTALALLKLEESRTAWRNEMGLSTLEDDYTGLSLLAPMTRLQHDRNERALSIYGPADNSGAAMILFSAPGGQQEMLDMTGLVTALGWVPAPVRDIRKGAATLTGRNDTHIGRAEARVAEGQVEGWVLIWPVEDEANAPRIASEIEKSFTRAMPTKSERDAEAAANAPMDETPAPDAATDAAPATVPAQTPASN</sequence>
<evidence type="ECO:0000313" key="4">
    <source>
        <dbReference type="EMBL" id="TXB70992.1"/>
    </source>
</evidence>
<evidence type="ECO:0000256" key="1">
    <source>
        <dbReference type="SAM" id="MobiDB-lite"/>
    </source>
</evidence>
<dbReference type="InterPro" id="IPR002477">
    <property type="entry name" value="Peptidoglycan-bd-like"/>
</dbReference>
<feature type="signal peptide" evidence="2">
    <location>
        <begin position="1"/>
        <end position="20"/>
    </location>
</feature>
<organism evidence="4 5">
    <name type="scientific">Paracoccus aurantiacus</name>
    <dbReference type="NCBI Taxonomy" id="2599412"/>
    <lineage>
        <taxon>Bacteria</taxon>
        <taxon>Pseudomonadati</taxon>
        <taxon>Pseudomonadota</taxon>
        <taxon>Alphaproteobacteria</taxon>
        <taxon>Rhodobacterales</taxon>
        <taxon>Paracoccaceae</taxon>
        <taxon>Paracoccus</taxon>
    </lineage>
</organism>
<feature type="compositionally biased region" description="Low complexity" evidence="1">
    <location>
        <begin position="451"/>
        <end position="478"/>
    </location>
</feature>
<feature type="region of interest" description="Disordered" evidence="1">
    <location>
        <begin position="104"/>
        <end position="143"/>
    </location>
</feature>
<protein>
    <submittedName>
        <fullName evidence="4">Peptidoglycan-binding protein</fullName>
    </submittedName>
</protein>
<gene>
    <name evidence="4" type="ORF">FQV27_03865</name>
</gene>
<proteinExistence type="predicted"/>
<feature type="domain" description="Peptidoglycan binding-like" evidence="3">
    <location>
        <begin position="245"/>
        <end position="276"/>
    </location>
</feature>
<feature type="region of interest" description="Disordered" evidence="1">
    <location>
        <begin position="433"/>
        <end position="478"/>
    </location>
</feature>
<keyword evidence="2" id="KW-0732">Signal</keyword>
<dbReference type="AlphaFoldDB" id="A0A5C6SAF2"/>
<feature type="compositionally biased region" description="Low complexity" evidence="1">
    <location>
        <begin position="112"/>
        <end position="130"/>
    </location>
</feature>
<reference evidence="4 5" key="1">
    <citation type="submission" date="2019-08" db="EMBL/GenBank/DDBJ databases">
        <authorList>
            <person name="Ye J."/>
        </authorList>
    </citation>
    <scope>NUCLEOTIDE SEQUENCE [LARGE SCALE GENOMIC DNA]</scope>
    <source>
        <strain evidence="4 5">TK008</strain>
    </source>
</reference>
<comment type="caution">
    <text evidence="4">The sequence shown here is derived from an EMBL/GenBank/DDBJ whole genome shotgun (WGS) entry which is preliminary data.</text>
</comment>
<dbReference type="OrthoDB" id="6810892at2"/>
<evidence type="ECO:0000256" key="2">
    <source>
        <dbReference type="SAM" id="SignalP"/>
    </source>
</evidence>
<feature type="chain" id="PRO_5022986999" evidence="2">
    <location>
        <begin position="21"/>
        <end position="478"/>
    </location>
</feature>
<dbReference type="RefSeq" id="WP_147096474.1">
    <property type="nucleotide sequence ID" value="NZ_JBHUFH010000002.1"/>
</dbReference>
<dbReference type="Proteomes" id="UP000321562">
    <property type="component" value="Unassembled WGS sequence"/>
</dbReference>
<dbReference type="EMBL" id="VOPL01000001">
    <property type="protein sequence ID" value="TXB70992.1"/>
    <property type="molecule type" value="Genomic_DNA"/>
</dbReference>
<keyword evidence="5" id="KW-1185">Reference proteome</keyword>
<name>A0A5C6SAF2_9RHOB</name>
<evidence type="ECO:0000313" key="5">
    <source>
        <dbReference type="Proteomes" id="UP000321562"/>
    </source>
</evidence>
<dbReference type="Pfam" id="PF01471">
    <property type="entry name" value="PG_binding_1"/>
    <property type="match status" value="1"/>
</dbReference>